<protein>
    <submittedName>
        <fullName evidence="1">Uncharacterized protein</fullName>
    </submittedName>
</protein>
<reference evidence="1" key="1">
    <citation type="submission" date="2023-03" db="EMBL/GenBank/DDBJ databases">
        <title>Chromosome-level genomes of two armyworms, Mythimna separata and Mythimna loreyi, provide insights into the biosynthesis and reception of sex pheromones.</title>
        <authorList>
            <person name="Zhao H."/>
        </authorList>
    </citation>
    <scope>NUCLEOTIDE SEQUENCE</scope>
    <source>
        <strain evidence="1">BeijingLab</strain>
    </source>
</reference>
<gene>
    <name evidence="1" type="ORF">PYW08_015059</name>
</gene>
<organism evidence="1 2">
    <name type="scientific">Mythimna loreyi</name>
    <dbReference type="NCBI Taxonomy" id="667449"/>
    <lineage>
        <taxon>Eukaryota</taxon>
        <taxon>Metazoa</taxon>
        <taxon>Ecdysozoa</taxon>
        <taxon>Arthropoda</taxon>
        <taxon>Hexapoda</taxon>
        <taxon>Insecta</taxon>
        <taxon>Pterygota</taxon>
        <taxon>Neoptera</taxon>
        <taxon>Endopterygota</taxon>
        <taxon>Lepidoptera</taxon>
        <taxon>Glossata</taxon>
        <taxon>Ditrysia</taxon>
        <taxon>Noctuoidea</taxon>
        <taxon>Noctuidae</taxon>
        <taxon>Noctuinae</taxon>
        <taxon>Hadenini</taxon>
        <taxon>Mythimna</taxon>
    </lineage>
</organism>
<comment type="caution">
    <text evidence="1">The sequence shown here is derived from an EMBL/GenBank/DDBJ whole genome shotgun (WGS) entry which is preliminary data.</text>
</comment>
<dbReference type="Proteomes" id="UP001231649">
    <property type="component" value="Chromosome 6"/>
</dbReference>
<evidence type="ECO:0000313" key="1">
    <source>
        <dbReference type="EMBL" id="KAJ8732329.1"/>
    </source>
</evidence>
<sequence length="108" mass="11736">MKLALVLVIVAACSWCGEAQDGASYYCGRHLSRVMAALCWGAEEKRATGSWGPEERPTGLWGPEERATGWWGRQGAARALGGVRGKRDGVADECCNKPCTLEELRSYC</sequence>
<keyword evidence="2" id="KW-1185">Reference proteome</keyword>
<evidence type="ECO:0000313" key="2">
    <source>
        <dbReference type="Proteomes" id="UP001231649"/>
    </source>
</evidence>
<accession>A0ACC2R3L6</accession>
<dbReference type="EMBL" id="CM056782">
    <property type="protein sequence ID" value="KAJ8732329.1"/>
    <property type="molecule type" value="Genomic_DNA"/>
</dbReference>
<name>A0ACC2R3L6_9NEOP</name>
<proteinExistence type="predicted"/>